<dbReference type="InterPro" id="IPR052777">
    <property type="entry name" value="Acetyltransferase_Enz"/>
</dbReference>
<dbReference type="Proteomes" id="UP000799428">
    <property type="component" value="Unassembled WGS sequence"/>
</dbReference>
<dbReference type="PANTHER" id="PTHR43305:SF1">
    <property type="entry name" value="FAMILY N-ACETYLTRANSFERASE, PUTATIVE (AFU_ORTHOLOGUE AFUA_2G01380)-RELATED"/>
    <property type="match status" value="1"/>
</dbReference>
<dbReference type="Gene3D" id="3.40.630.30">
    <property type="match status" value="1"/>
</dbReference>
<evidence type="ECO:0000259" key="1">
    <source>
        <dbReference type="PROSITE" id="PS51186"/>
    </source>
</evidence>
<keyword evidence="3" id="KW-1185">Reference proteome</keyword>
<evidence type="ECO:0000313" key="2">
    <source>
        <dbReference type="EMBL" id="KAF2713072.1"/>
    </source>
</evidence>
<dbReference type="InterPro" id="IPR016181">
    <property type="entry name" value="Acyl_CoA_acyltransferase"/>
</dbReference>
<accession>A0A6G1KKR2</accession>
<sequence>MAECSHVETIEADFNDHADIVDELSTLPGKYSPSNGGAVFLAYNKGEDPSEEPGEPLFFGCAALRAFDAPYTCEIKRLYIKPNHRRLGAGRMLLERVIEQAKRLGYKEMLLDTLPSMTAARKMYVEYGFEECEKYYDSPIEGTVFMKLKLT</sequence>
<feature type="domain" description="N-acetyltransferase" evidence="1">
    <location>
        <begin position="5"/>
        <end position="151"/>
    </location>
</feature>
<keyword evidence="2" id="KW-0012">Acyltransferase</keyword>
<dbReference type="SUPFAM" id="SSF55729">
    <property type="entry name" value="Acyl-CoA N-acyltransferases (Nat)"/>
    <property type="match status" value="1"/>
</dbReference>
<organism evidence="2 3">
    <name type="scientific">Pleomassaria siparia CBS 279.74</name>
    <dbReference type="NCBI Taxonomy" id="1314801"/>
    <lineage>
        <taxon>Eukaryota</taxon>
        <taxon>Fungi</taxon>
        <taxon>Dikarya</taxon>
        <taxon>Ascomycota</taxon>
        <taxon>Pezizomycotina</taxon>
        <taxon>Dothideomycetes</taxon>
        <taxon>Pleosporomycetidae</taxon>
        <taxon>Pleosporales</taxon>
        <taxon>Pleomassariaceae</taxon>
        <taxon>Pleomassaria</taxon>
    </lineage>
</organism>
<dbReference type="PANTHER" id="PTHR43305">
    <property type="entry name" value="FAMILY N-ACETYLTRANSFERASE, PUTATIVE (AFU_ORTHOLOGUE AFUA_2G01380)-RELATED"/>
    <property type="match status" value="1"/>
</dbReference>
<dbReference type="InterPro" id="IPR000182">
    <property type="entry name" value="GNAT_dom"/>
</dbReference>
<dbReference type="CDD" id="cd04301">
    <property type="entry name" value="NAT_SF"/>
    <property type="match status" value="1"/>
</dbReference>
<keyword evidence="2" id="KW-0808">Transferase</keyword>
<protein>
    <submittedName>
        <fullName evidence="2">Acyl-CoA N-acyltransferase</fullName>
    </submittedName>
</protein>
<dbReference type="PROSITE" id="PS51186">
    <property type="entry name" value="GNAT"/>
    <property type="match status" value="1"/>
</dbReference>
<dbReference type="AlphaFoldDB" id="A0A6G1KKR2"/>
<dbReference type="OrthoDB" id="41532at2759"/>
<gene>
    <name evidence="2" type="ORF">K504DRAFT_530132</name>
</gene>
<name>A0A6G1KKR2_9PLEO</name>
<dbReference type="EMBL" id="MU005765">
    <property type="protein sequence ID" value="KAF2713072.1"/>
    <property type="molecule type" value="Genomic_DNA"/>
</dbReference>
<proteinExistence type="predicted"/>
<reference evidence="2" key="1">
    <citation type="journal article" date="2020" name="Stud. Mycol.">
        <title>101 Dothideomycetes genomes: a test case for predicting lifestyles and emergence of pathogens.</title>
        <authorList>
            <person name="Haridas S."/>
            <person name="Albert R."/>
            <person name="Binder M."/>
            <person name="Bloem J."/>
            <person name="Labutti K."/>
            <person name="Salamov A."/>
            <person name="Andreopoulos B."/>
            <person name="Baker S."/>
            <person name="Barry K."/>
            <person name="Bills G."/>
            <person name="Bluhm B."/>
            <person name="Cannon C."/>
            <person name="Castanera R."/>
            <person name="Culley D."/>
            <person name="Daum C."/>
            <person name="Ezra D."/>
            <person name="Gonzalez J."/>
            <person name="Henrissat B."/>
            <person name="Kuo A."/>
            <person name="Liang C."/>
            <person name="Lipzen A."/>
            <person name="Lutzoni F."/>
            <person name="Magnuson J."/>
            <person name="Mondo S."/>
            <person name="Nolan M."/>
            <person name="Ohm R."/>
            <person name="Pangilinan J."/>
            <person name="Park H.-J."/>
            <person name="Ramirez L."/>
            <person name="Alfaro M."/>
            <person name="Sun H."/>
            <person name="Tritt A."/>
            <person name="Yoshinaga Y."/>
            <person name="Zwiers L.-H."/>
            <person name="Turgeon B."/>
            <person name="Goodwin S."/>
            <person name="Spatafora J."/>
            <person name="Crous P."/>
            <person name="Grigoriev I."/>
        </authorList>
    </citation>
    <scope>NUCLEOTIDE SEQUENCE</scope>
    <source>
        <strain evidence="2">CBS 279.74</strain>
    </source>
</reference>
<evidence type="ECO:0000313" key="3">
    <source>
        <dbReference type="Proteomes" id="UP000799428"/>
    </source>
</evidence>
<dbReference type="GO" id="GO:0016747">
    <property type="term" value="F:acyltransferase activity, transferring groups other than amino-acyl groups"/>
    <property type="evidence" value="ECO:0007669"/>
    <property type="project" value="InterPro"/>
</dbReference>
<dbReference type="Pfam" id="PF00583">
    <property type="entry name" value="Acetyltransf_1"/>
    <property type="match status" value="1"/>
</dbReference>